<dbReference type="EMBL" id="RAPN01000003">
    <property type="protein sequence ID" value="RKD87715.1"/>
    <property type="molecule type" value="Genomic_DNA"/>
</dbReference>
<dbReference type="RefSeq" id="WP_147377269.1">
    <property type="nucleotide sequence ID" value="NZ_RAPN01000003.1"/>
</dbReference>
<name>A0A419VWU8_9BACT</name>
<dbReference type="Proteomes" id="UP000283387">
    <property type="component" value="Unassembled WGS sequence"/>
</dbReference>
<dbReference type="OrthoDB" id="1147144at2"/>
<keyword evidence="2" id="KW-1185">Reference proteome</keyword>
<comment type="caution">
    <text evidence="1">The sequence shown here is derived from an EMBL/GenBank/DDBJ whole genome shotgun (WGS) entry which is preliminary data.</text>
</comment>
<dbReference type="AlphaFoldDB" id="A0A419VWU8"/>
<organism evidence="1 2">
    <name type="scientific">Mangrovibacterium diazotrophicum</name>
    <dbReference type="NCBI Taxonomy" id="1261403"/>
    <lineage>
        <taxon>Bacteria</taxon>
        <taxon>Pseudomonadati</taxon>
        <taxon>Bacteroidota</taxon>
        <taxon>Bacteroidia</taxon>
        <taxon>Marinilabiliales</taxon>
        <taxon>Prolixibacteraceae</taxon>
        <taxon>Mangrovibacterium</taxon>
    </lineage>
</organism>
<protein>
    <recommendedName>
        <fullName evidence="3">Outer membrane protein with beta-barrel domain</fullName>
    </recommendedName>
</protein>
<evidence type="ECO:0000313" key="1">
    <source>
        <dbReference type="EMBL" id="RKD87715.1"/>
    </source>
</evidence>
<reference evidence="1 2" key="1">
    <citation type="submission" date="2018-09" db="EMBL/GenBank/DDBJ databases">
        <title>Genomic Encyclopedia of Archaeal and Bacterial Type Strains, Phase II (KMG-II): from individual species to whole genera.</title>
        <authorList>
            <person name="Goeker M."/>
        </authorList>
    </citation>
    <scope>NUCLEOTIDE SEQUENCE [LARGE SCALE GENOMIC DNA]</scope>
    <source>
        <strain evidence="1 2">DSM 27148</strain>
    </source>
</reference>
<accession>A0A419VWU8</accession>
<proteinExistence type="predicted"/>
<evidence type="ECO:0000313" key="2">
    <source>
        <dbReference type="Proteomes" id="UP000283387"/>
    </source>
</evidence>
<gene>
    <name evidence="1" type="ORF">BC643_3722</name>
</gene>
<sequence>MTEKNNMALTKTKIVRRSLIGIGGFTLSVFLLLMLPANAARAAETQGEELAAASPGLPSIPQRRSRTNLWSTDQYGQIYISAGLSEQFQYISFLGFRGAVDYQFSRRFSLGGQAAVYYGNSRFYKQRTPLIGIRGDYHLIRPRYFRRGQHLDVYMGVSGDVFFGAGKVKSKSETVSLKADAHLGARYQISKSLFLGAEIAYRYVYAGVTFEIP</sequence>
<evidence type="ECO:0008006" key="3">
    <source>
        <dbReference type="Google" id="ProtNLM"/>
    </source>
</evidence>